<dbReference type="PANTHER" id="PTHR11439">
    <property type="entry name" value="GAG-POL-RELATED RETROTRANSPOSON"/>
    <property type="match status" value="1"/>
</dbReference>
<evidence type="ECO:0000313" key="1">
    <source>
        <dbReference type="EMBL" id="MBW0563314.1"/>
    </source>
</evidence>
<dbReference type="EMBL" id="AVOT02074049">
    <property type="protein sequence ID" value="MBW0563314.1"/>
    <property type="molecule type" value="Genomic_DNA"/>
</dbReference>
<comment type="caution">
    <text evidence="1">The sequence shown here is derived from an EMBL/GenBank/DDBJ whole genome shotgun (WGS) entry which is preliminary data.</text>
</comment>
<keyword evidence="2" id="KW-1185">Reference proteome</keyword>
<evidence type="ECO:0008006" key="3">
    <source>
        <dbReference type="Google" id="ProtNLM"/>
    </source>
</evidence>
<dbReference type="Proteomes" id="UP000765509">
    <property type="component" value="Unassembled WGS sequence"/>
</dbReference>
<proteinExistence type="predicted"/>
<evidence type="ECO:0000313" key="2">
    <source>
        <dbReference type="Proteomes" id="UP000765509"/>
    </source>
</evidence>
<reference evidence="1" key="1">
    <citation type="submission" date="2021-03" db="EMBL/GenBank/DDBJ databases">
        <title>Draft genome sequence of rust myrtle Austropuccinia psidii MF-1, a brazilian biotype.</title>
        <authorList>
            <person name="Quecine M.C."/>
            <person name="Pachon D.M.R."/>
            <person name="Bonatelli M.L."/>
            <person name="Correr F.H."/>
            <person name="Franceschini L.M."/>
            <person name="Leite T.F."/>
            <person name="Margarido G.R.A."/>
            <person name="Almeida C.A."/>
            <person name="Ferrarezi J.A."/>
            <person name="Labate C.A."/>
        </authorList>
    </citation>
    <scope>NUCLEOTIDE SEQUENCE</scope>
    <source>
        <strain evidence="1">MF-1</strain>
    </source>
</reference>
<gene>
    <name evidence="1" type="ORF">O181_103029</name>
</gene>
<accession>A0A9Q3PIT7</accession>
<dbReference type="AlphaFoldDB" id="A0A9Q3PIT7"/>
<sequence>MNKLWKELPTSIQLKWDLTIHSIVGIEVKKIGNEFRLSQRALIEKLVDNHTKNCSPCQPLSNMVLKSKAARCVDREYLLKIGMILYLSQAKQPDMTFSVNYLARFSMATNENHCHALKHLTSYLGSTNRESLVMNANTNRKVAEMYVDANCGGEVSRSQQGYIERSWGVPVMWDSKRQTCVASSTFQAECMALAFGA</sequence>
<dbReference type="OrthoDB" id="3344688at2759"/>
<name>A0A9Q3PIT7_9BASI</name>
<organism evidence="1 2">
    <name type="scientific">Austropuccinia psidii MF-1</name>
    <dbReference type="NCBI Taxonomy" id="1389203"/>
    <lineage>
        <taxon>Eukaryota</taxon>
        <taxon>Fungi</taxon>
        <taxon>Dikarya</taxon>
        <taxon>Basidiomycota</taxon>
        <taxon>Pucciniomycotina</taxon>
        <taxon>Pucciniomycetes</taxon>
        <taxon>Pucciniales</taxon>
        <taxon>Sphaerophragmiaceae</taxon>
        <taxon>Austropuccinia</taxon>
    </lineage>
</organism>
<dbReference type="PANTHER" id="PTHR11439:SF467">
    <property type="entry name" value="INTEGRASE CATALYTIC DOMAIN-CONTAINING PROTEIN"/>
    <property type="match status" value="1"/>
</dbReference>
<protein>
    <recommendedName>
        <fullName evidence="3">Reverse transcriptase Ty1/copia-type domain-containing protein</fullName>
    </recommendedName>
</protein>